<dbReference type="EMBL" id="OQ709222">
    <property type="protein sequence ID" value="WGH21983.1"/>
    <property type="molecule type" value="Genomic_DNA"/>
</dbReference>
<protein>
    <submittedName>
        <fullName evidence="1">Uncharacterized protein</fullName>
    </submittedName>
</protein>
<organism evidence="1 2">
    <name type="scientific">Rhodococcus phage Trogglehumper</name>
    <dbReference type="NCBI Taxonomy" id="3038381"/>
    <lineage>
        <taxon>Viruses</taxon>
        <taxon>Duplodnaviria</taxon>
        <taxon>Heunggongvirae</taxon>
        <taxon>Uroviricota</taxon>
        <taxon>Caudoviricetes</taxon>
        <taxon>Caudoviricetes incertae sedis</taxon>
        <taxon>Trogglehumpervirus</taxon>
        <taxon>Trogglehumpervirus trogglehumper</taxon>
    </lineage>
</organism>
<sequence length="99" mass="10319">MDIGDVVEQHTHSVELAKLKLIALGVNTEIARHVCHHFGLGGYLAGSFTTHLIDAIAAADPVNIAKLSLGYPGYTAAMVAVQNWPAGADALVAISEGQN</sequence>
<evidence type="ECO:0000313" key="1">
    <source>
        <dbReference type="EMBL" id="WGH21983.1"/>
    </source>
</evidence>
<keyword evidence="2" id="KW-1185">Reference proteome</keyword>
<evidence type="ECO:0000313" key="2">
    <source>
        <dbReference type="Proteomes" id="UP001242841"/>
    </source>
</evidence>
<accession>A0AAF0K201</accession>
<dbReference type="Proteomes" id="UP001242841">
    <property type="component" value="Segment"/>
</dbReference>
<name>A0AAF0K201_9CAUD</name>
<reference evidence="1" key="1">
    <citation type="submission" date="2023-03" db="EMBL/GenBank/DDBJ databases">
        <authorList>
            <person name="Aguilar E."/>
            <person name="Antigua R."/>
            <person name="Antonino C."/>
            <person name="Bisram R."/>
            <person name="Chen J."/>
            <person name="Davilmar B."/>
            <person name="Del R.K."/>
            <person name="Germosen J."/>
            <person name="Hernandez J."/>
            <person name="Kelloggs L."/>
            <person name="Lema C."/>
            <person name="Li J."/>
            <person name="Melendez A."/>
            <person name="Mohammed I."/>
            <person name="Ryan A."/>
            <person name="Singh S."/>
            <person name="Tariq H."/>
            <person name="Golebiewska U.P."/>
            <person name="Russell D.A."/>
            <person name="Jacobs-Sera D."/>
            <person name="Hatfull G.F."/>
        </authorList>
    </citation>
    <scope>NUCLEOTIDE SEQUENCE</scope>
</reference>
<proteinExistence type="predicted"/>
<gene>
    <name evidence="1" type="primary">102</name>
    <name evidence="1" type="ORF">SEA_TROGGLEHUMPER_102</name>
</gene>